<keyword evidence="4" id="KW-1185">Reference proteome</keyword>
<sequence>MSSTTPFGGQKVPAWKRLGLQLKPAASTEPGAAPAAGSQPNGARNQDLGVNASSAAKRKRPDVSAPAASSSPLKKTRLNDTDTVVARTPTLKKQKSVTFTHDTKTPADANTANGVKTPARKTNAAAASPKSKQGKQQQPVSDPKPALNYLQNWKNKRDSWKFNKNYQTLLIKRAFDPHALPTDHIEIFHEYIRDLKGGLRFLLRDAARDIRKRDAAEGTGGFPEGTMDVQAKQAEYDAIIAGFMRLGLGAGSKRKRFDEVTFMQGPPEPILAHRVIKRMRAELIDEALSDSDDESEADANSEAPTTTTEATTVAASEDTAVEDAPEPAEASLDDQARAAPVGDANVKRVRRRKLRVAADDSSSDESSDSESESESGGSDSDSSDSDDSDSDEEEEGAAGDANDSSDSSDSSDSDSSDSDEEEGDDGEDDDDSSDSSDSDSESEDEQPAKAVATQPKKKVQARAKGN</sequence>
<dbReference type="PANTHER" id="PTHR22306:SF2">
    <property type="entry name" value="CHROMOSOME 7 OPEN READING FRAME 50"/>
    <property type="match status" value="1"/>
</dbReference>
<evidence type="ECO:0000256" key="1">
    <source>
        <dbReference type="SAM" id="MobiDB-lite"/>
    </source>
</evidence>
<feature type="region of interest" description="Disordered" evidence="1">
    <location>
        <begin position="1"/>
        <end position="147"/>
    </location>
</feature>
<reference evidence="3" key="1">
    <citation type="journal article" date="2021" name="Nat. Commun.">
        <title>Genetic determinants of endophytism in the Arabidopsis root mycobiome.</title>
        <authorList>
            <person name="Mesny F."/>
            <person name="Miyauchi S."/>
            <person name="Thiergart T."/>
            <person name="Pickel B."/>
            <person name="Atanasova L."/>
            <person name="Karlsson M."/>
            <person name="Huettel B."/>
            <person name="Barry K.W."/>
            <person name="Haridas S."/>
            <person name="Chen C."/>
            <person name="Bauer D."/>
            <person name="Andreopoulos W."/>
            <person name="Pangilinan J."/>
            <person name="LaButti K."/>
            <person name="Riley R."/>
            <person name="Lipzen A."/>
            <person name="Clum A."/>
            <person name="Drula E."/>
            <person name="Henrissat B."/>
            <person name="Kohler A."/>
            <person name="Grigoriev I.V."/>
            <person name="Martin F.M."/>
            <person name="Hacquard S."/>
        </authorList>
    </citation>
    <scope>NUCLEOTIDE SEQUENCE</scope>
    <source>
        <strain evidence="3">MPI-SDFR-AT-0117</strain>
    </source>
</reference>
<evidence type="ECO:0000313" key="4">
    <source>
        <dbReference type="Proteomes" id="UP000770015"/>
    </source>
</evidence>
<protein>
    <recommendedName>
        <fullName evidence="2">WKF domain-containing protein</fullName>
    </recommendedName>
</protein>
<name>A0A9P9AAF3_9PEZI</name>
<feature type="compositionally biased region" description="Low complexity" evidence="1">
    <location>
        <begin position="300"/>
        <end position="318"/>
    </location>
</feature>
<feature type="compositionally biased region" description="Acidic residues" evidence="1">
    <location>
        <begin position="409"/>
        <end position="445"/>
    </location>
</feature>
<dbReference type="AlphaFoldDB" id="A0A9P9AAF3"/>
<feature type="compositionally biased region" description="Low complexity" evidence="1">
    <location>
        <begin position="124"/>
        <end position="139"/>
    </location>
</feature>
<dbReference type="EMBL" id="JAGSXJ010000006">
    <property type="protein sequence ID" value="KAH6690579.1"/>
    <property type="molecule type" value="Genomic_DNA"/>
</dbReference>
<accession>A0A9P9AAF3</accession>
<organism evidence="3 4">
    <name type="scientific">Plectosphaerella plurivora</name>
    <dbReference type="NCBI Taxonomy" id="936078"/>
    <lineage>
        <taxon>Eukaryota</taxon>
        <taxon>Fungi</taxon>
        <taxon>Dikarya</taxon>
        <taxon>Ascomycota</taxon>
        <taxon>Pezizomycotina</taxon>
        <taxon>Sordariomycetes</taxon>
        <taxon>Hypocreomycetidae</taxon>
        <taxon>Glomerellales</taxon>
        <taxon>Plectosphaerellaceae</taxon>
        <taxon>Plectosphaerella</taxon>
    </lineage>
</organism>
<evidence type="ECO:0000259" key="2">
    <source>
        <dbReference type="Pfam" id="PF10180"/>
    </source>
</evidence>
<feature type="compositionally biased region" description="Acidic residues" evidence="1">
    <location>
        <begin position="287"/>
        <end position="299"/>
    </location>
</feature>
<feature type="compositionally biased region" description="Acidic residues" evidence="1">
    <location>
        <begin position="361"/>
        <end position="373"/>
    </location>
</feature>
<feature type="compositionally biased region" description="Basic residues" evidence="1">
    <location>
        <begin position="455"/>
        <end position="466"/>
    </location>
</feature>
<dbReference type="OrthoDB" id="10261563at2759"/>
<dbReference type="PANTHER" id="PTHR22306">
    <property type="entry name" value="CHROMOSOME 7 OPEN READING FRAME 50"/>
    <property type="match status" value="1"/>
</dbReference>
<gene>
    <name evidence="3" type="ORF">F5X68DRAFT_71088</name>
</gene>
<dbReference type="Pfam" id="PF10180">
    <property type="entry name" value="WKF"/>
    <property type="match status" value="1"/>
</dbReference>
<dbReference type="InterPro" id="IPR019327">
    <property type="entry name" value="WKF"/>
</dbReference>
<evidence type="ECO:0000313" key="3">
    <source>
        <dbReference type="EMBL" id="KAH6690579.1"/>
    </source>
</evidence>
<feature type="region of interest" description="Disordered" evidence="1">
    <location>
        <begin position="287"/>
        <end position="466"/>
    </location>
</feature>
<feature type="compositionally biased region" description="Acidic residues" evidence="1">
    <location>
        <begin position="381"/>
        <end position="397"/>
    </location>
</feature>
<dbReference type="Proteomes" id="UP000770015">
    <property type="component" value="Unassembled WGS sequence"/>
</dbReference>
<proteinExistence type="predicted"/>
<feature type="compositionally biased region" description="Low complexity" evidence="1">
    <location>
        <begin position="398"/>
        <end position="408"/>
    </location>
</feature>
<feature type="domain" description="WKF" evidence="2">
    <location>
        <begin position="148"/>
        <end position="210"/>
    </location>
</feature>
<feature type="compositionally biased region" description="Low complexity" evidence="1">
    <location>
        <begin position="24"/>
        <end position="38"/>
    </location>
</feature>
<comment type="caution">
    <text evidence="3">The sequence shown here is derived from an EMBL/GenBank/DDBJ whole genome shotgun (WGS) entry which is preliminary data.</text>
</comment>